<gene>
    <name evidence="3" type="ORF">OPHB3_1559</name>
</gene>
<dbReference type="Proteomes" id="UP000052946">
    <property type="component" value="Unassembled WGS sequence"/>
</dbReference>
<organism evidence="3 4">
    <name type="scientific">Oceanobacillus picturae</name>
    <dbReference type="NCBI Taxonomy" id="171693"/>
    <lineage>
        <taxon>Bacteria</taxon>
        <taxon>Bacillati</taxon>
        <taxon>Bacillota</taxon>
        <taxon>Bacilli</taxon>
        <taxon>Bacillales</taxon>
        <taxon>Bacillaceae</taxon>
        <taxon>Oceanobacillus</taxon>
    </lineage>
</organism>
<dbReference type="AlphaFoldDB" id="A0A0U9H4T7"/>
<proteinExistence type="predicted"/>
<dbReference type="InterPro" id="IPR052573">
    <property type="entry name" value="DnaJ_C_subfamily_28"/>
</dbReference>
<feature type="coiled-coil region" evidence="1">
    <location>
        <begin position="72"/>
        <end position="99"/>
    </location>
</feature>
<keyword evidence="1" id="KW-0175">Coiled coil</keyword>
<dbReference type="Pfam" id="PF09350">
    <property type="entry name" value="DJC28_CD"/>
    <property type="match status" value="1"/>
</dbReference>
<name>A0A0U9H4T7_9BACI</name>
<dbReference type="PANTHER" id="PTHR39158:SF1">
    <property type="entry name" value="DNAJ HOMOLOG SUBFAMILY C MEMBER 28"/>
    <property type="match status" value="1"/>
</dbReference>
<reference evidence="4" key="1">
    <citation type="submission" date="2015-07" db="EMBL/GenBank/DDBJ databases">
        <title>Draft Genome Sequence of Oceanobacillus picturae Heshi-B3 that Was Isolated from Fermented Rice Bran with Aging Salted Mackerel, Which Was Named Heshiko as Traditional Fermented Seafood in Japan.</title>
        <authorList>
            <person name="Akuzawa S."/>
            <person name="Nakagawa J."/>
            <person name="Kanekatsu T."/>
            <person name="Kanesaki Y."/>
            <person name="Suzuki T."/>
        </authorList>
    </citation>
    <scope>NUCLEOTIDE SEQUENCE [LARGE SCALE GENOMIC DNA]</scope>
    <source>
        <strain evidence="4">Heshi-B3</strain>
    </source>
</reference>
<evidence type="ECO:0000313" key="4">
    <source>
        <dbReference type="Proteomes" id="UP000052946"/>
    </source>
</evidence>
<feature type="domain" description="DnaJ homologue subfamily C member 28 conserved" evidence="2">
    <location>
        <begin position="24"/>
        <end position="86"/>
    </location>
</feature>
<evidence type="ECO:0000256" key="1">
    <source>
        <dbReference type="SAM" id="Coils"/>
    </source>
</evidence>
<accession>A0A0U9H4T7</accession>
<dbReference type="EMBL" id="BBXV01000017">
    <property type="protein sequence ID" value="GAQ17634.1"/>
    <property type="molecule type" value="Genomic_DNA"/>
</dbReference>
<reference evidence="3 4" key="2">
    <citation type="journal article" date="2016" name="Genome Announc.">
        <title>Draft Genome Sequence of Oceanobacillus picturae Heshi-B3, Isolated from Fermented Rice Bran in a Traditional Japanese Seafood Dish.</title>
        <authorList>
            <person name="Akuzawa S."/>
            <person name="Nagaoka J."/>
            <person name="Kanekatsu M."/>
            <person name="Kanesaki Y."/>
            <person name="Suzuki T."/>
        </authorList>
    </citation>
    <scope>NUCLEOTIDE SEQUENCE [LARGE SCALE GENOMIC DNA]</scope>
    <source>
        <strain evidence="3 4">Heshi-B3</strain>
    </source>
</reference>
<sequence>MNLDKKKEPFEIEERLEYKDHLSEIIKKAEREGHFEDLPGKGKPLQLGQDYLNPEEKQLYKTMKDNNVLPRWVELANKIDQLKEELSQIEGKERAKKIKQINKLVKEYNFACPPSLQRNRITDK</sequence>
<dbReference type="PANTHER" id="PTHR39158">
    <property type="entry name" value="OS08G0560600 PROTEIN"/>
    <property type="match status" value="1"/>
</dbReference>
<evidence type="ECO:0000313" key="3">
    <source>
        <dbReference type="EMBL" id="GAQ17634.1"/>
    </source>
</evidence>
<comment type="caution">
    <text evidence="3">The sequence shown here is derived from an EMBL/GenBank/DDBJ whole genome shotgun (WGS) entry which is preliminary data.</text>
</comment>
<dbReference type="InterPro" id="IPR018961">
    <property type="entry name" value="DnaJ_homolog_subfam-C_membr-28"/>
</dbReference>
<protein>
    <submittedName>
        <fullName evidence="3">Esterase</fullName>
    </submittedName>
</protein>
<evidence type="ECO:0000259" key="2">
    <source>
        <dbReference type="Pfam" id="PF09350"/>
    </source>
</evidence>